<dbReference type="EMBL" id="CP006868">
    <property type="protein sequence ID" value="UXD22097.1"/>
    <property type="molecule type" value="Genomic_DNA"/>
</dbReference>
<gene>
    <name evidence="2" type="ORF">IPA_01630</name>
</gene>
<organism evidence="2 3">
    <name type="scientific">Ignicoccus pacificus DSM 13166</name>
    <dbReference type="NCBI Taxonomy" id="940294"/>
    <lineage>
        <taxon>Archaea</taxon>
        <taxon>Thermoproteota</taxon>
        <taxon>Thermoprotei</taxon>
        <taxon>Desulfurococcales</taxon>
        <taxon>Desulfurococcaceae</taxon>
        <taxon>Ignicoccus</taxon>
    </lineage>
</organism>
<protein>
    <submittedName>
        <fullName evidence="2">Uncharacterized protein</fullName>
    </submittedName>
</protein>
<dbReference type="AlphaFoldDB" id="A0A977PKJ9"/>
<reference evidence="2" key="1">
    <citation type="submission" date="2013-11" db="EMBL/GenBank/DDBJ databases">
        <title>Comparative genomics of Ignicoccus.</title>
        <authorList>
            <person name="Podar M."/>
        </authorList>
    </citation>
    <scope>NUCLEOTIDE SEQUENCE</scope>
    <source>
        <strain evidence="2">DSM 13166</strain>
    </source>
</reference>
<dbReference type="Proteomes" id="UP001063698">
    <property type="component" value="Chromosome"/>
</dbReference>
<dbReference type="KEGG" id="ipc:IPA_01630"/>
<evidence type="ECO:0000313" key="3">
    <source>
        <dbReference type="Proteomes" id="UP001063698"/>
    </source>
</evidence>
<accession>A0A977PKJ9</accession>
<sequence length="517" mass="59318">MSLEIDFNEYLRNDQLEDPPLEFLGTFVNITPYMGGSFDNGKTFRGNRFIGHPTAQAIKARARYASLLALTSFITSPQSYKDAFKIKVIIEGDKEEIPLLCLIYGCVDSHQFGSPFHLIVKNVRGAKKWRNAGNRKAKDRYNAILRRNDKRMELAPAETGTVSFELHVSVDEDRLVLLELTPREIEILKEIFESSVLVALSLFGIGKAASRGFGRFWKKDEELTFEKLIENVEKLLEHWKELLSKLKKSDKLKIYKDEIELKDDYSKDIIIGKVPHLGFIPRIKTEFSNELFMRSRAPIDTKIEMIARAVLKSNWRRRSSGGGARFHTWPLGLPRSSKIKCTCYGYDGNYQRYGYFVTSMISPTREIACEHSRPCGGSNIPTTEDRHQSMVYFIPLKEGIVIVPFFTDAMKDELIFTRTARKLYHVGGIFVEGKPCCNRRFISVSRVLLGRDPIKFPEAREGCDCGSERLGIARPPRRSPRLMNEVTKGSRGRDDRLYREALAASLEWTIFVLKRRF</sequence>
<keyword evidence="3" id="KW-1185">Reference proteome</keyword>
<keyword evidence="1" id="KW-0175">Coiled coil</keyword>
<evidence type="ECO:0000256" key="1">
    <source>
        <dbReference type="SAM" id="Coils"/>
    </source>
</evidence>
<evidence type="ECO:0000313" key="2">
    <source>
        <dbReference type="EMBL" id="UXD22097.1"/>
    </source>
</evidence>
<proteinExistence type="predicted"/>
<name>A0A977PKJ9_9CREN</name>
<feature type="coiled-coil region" evidence="1">
    <location>
        <begin position="218"/>
        <end position="249"/>
    </location>
</feature>